<dbReference type="Gene3D" id="3.30.420.40">
    <property type="match status" value="2"/>
</dbReference>
<evidence type="ECO:0000259" key="5">
    <source>
        <dbReference type="Pfam" id="PF00370"/>
    </source>
</evidence>
<dbReference type="SUPFAM" id="SSF53067">
    <property type="entry name" value="Actin-like ATPase domain"/>
    <property type="match status" value="2"/>
</dbReference>
<gene>
    <name evidence="7" type="ORF">ACFSFW_16255</name>
</gene>
<dbReference type="PIRSF" id="PIRSF000538">
    <property type="entry name" value="GlpK"/>
    <property type="match status" value="1"/>
</dbReference>
<dbReference type="EMBL" id="JBHUEK010000025">
    <property type="protein sequence ID" value="MFD1780217.1"/>
    <property type="molecule type" value="Genomic_DNA"/>
</dbReference>
<keyword evidence="8" id="KW-1185">Reference proteome</keyword>
<keyword evidence="3 4" id="KW-0418">Kinase</keyword>
<name>A0ABW4MRV5_9BACI</name>
<feature type="domain" description="Carbohydrate kinase FGGY N-terminal" evidence="5">
    <location>
        <begin position="4"/>
        <end position="241"/>
    </location>
</feature>
<dbReference type="CDD" id="cd07808">
    <property type="entry name" value="ASKHA_NBD_FGGY_EcXK-like"/>
    <property type="match status" value="1"/>
</dbReference>
<protein>
    <submittedName>
        <fullName evidence="7">FGGY-family carbohydrate kinase</fullName>
    </submittedName>
</protein>
<comment type="caution">
    <text evidence="7">The sequence shown here is derived from an EMBL/GenBank/DDBJ whole genome shotgun (WGS) entry which is preliminary data.</text>
</comment>
<dbReference type="GO" id="GO:0016301">
    <property type="term" value="F:kinase activity"/>
    <property type="evidence" value="ECO:0007669"/>
    <property type="project" value="UniProtKB-KW"/>
</dbReference>
<organism evidence="7 8">
    <name type="scientific">Fredinandcohnia salidurans</name>
    <dbReference type="NCBI Taxonomy" id="2595041"/>
    <lineage>
        <taxon>Bacteria</taxon>
        <taxon>Bacillati</taxon>
        <taxon>Bacillota</taxon>
        <taxon>Bacilli</taxon>
        <taxon>Bacillales</taxon>
        <taxon>Bacillaceae</taxon>
        <taxon>Fredinandcohnia</taxon>
    </lineage>
</organism>
<sequence>MSHVIGIDIGTSGIKVGAMNQEGVLGYLEYQPYSLLYPKKTWIEIDLEDIWDKTKSLLLKVCNEVEKGGSVDAISLSTFCNSSVFLNKDGKPLYQGIIYLDQRSKEESDWIKNVVGVDNLDRITKNRLEPGMYTVTTYLWFKNHFPKDYEKTYKWGNISTFILHKLTGEFVMDWTQSSYSGIYDVVNYEWSKEIYEKVGVDEKKLPKVVDPKSVVGNVKIPELSTKNIPVISGAADTACSTVALSIKPNEMFESVGTSNVLTVCTDLPDKLDKRFLNRCHVNKHQWLSHGAMSFPGASIQWFYDNFLKTEGHTKEIYGELYNQSSIGSNGVYFLPYMQGERSPIWDPNARGVFIGIHLNTSKADMFRAILEGCAFGLKQIYEIIETNYNLQFDRFQSIGGGSKNKEWAQIKANVLNKNIEIKDISETGVLGACLLAGTAIGYFPSLEEAAQVIDNKTINVVEPKTSEVAQYEHLYKVFCELYPSLKQFFVSSVAQRLERGE</sequence>
<evidence type="ECO:0000313" key="7">
    <source>
        <dbReference type="EMBL" id="MFD1780217.1"/>
    </source>
</evidence>
<dbReference type="Proteomes" id="UP001597227">
    <property type="component" value="Unassembled WGS sequence"/>
</dbReference>
<dbReference type="InterPro" id="IPR050406">
    <property type="entry name" value="FGGY_Carb_Kinase"/>
</dbReference>
<feature type="domain" description="Carbohydrate kinase FGGY C-terminal" evidence="6">
    <location>
        <begin position="254"/>
        <end position="439"/>
    </location>
</feature>
<comment type="similarity">
    <text evidence="1 4">Belongs to the FGGY kinase family.</text>
</comment>
<dbReference type="PROSITE" id="PS00445">
    <property type="entry name" value="FGGY_KINASES_2"/>
    <property type="match status" value="1"/>
</dbReference>
<evidence type="ECO:0000256" key="2">
    <source>
        <dbReference type="ARBA" id="ARBA00022679"/>
    </source>
</evidence>
<evidence type="ECO:0000259" key="6">
    <source>
        <dbReference type="Pfam" id="PF02782"/>
    </source>
</evidence>
<accession>A0ABW4MRV5</accession>
<dbReference type="InterPro" id="IPR018484">
    <property type="entry name" value="FGGY_N"/>
</dbReference>
<dbReference type="InterPro" id="IPR043129">
    <property type="entry name" value="ATPase_NBD"/>
</dbReference>
<evidence type="ECO:0000256" key="3">
    <source>
        <dbReference type="ARBA" id="ARBA00022777"/>
    </source>
</evidence>
<dbReference type="InterPro" id="IPR018485">
    <property type="entry name" value="FGGY_C"/>
</dbReference>
<dbReference type="PANTHER" id="PTHR43095:SF5">
    <property type="entry name" value="XYLULOSE KINASE"/>
    <property type="match status" value="1"/>
</dbReference>
<dbReference type="RefSeq" id="WP_388039810.1">
    <property type="nucleotide sequence ID" value="NZ_JBHUEK010000025.1"/>
</dbReference>
<dbReference type="Pfam" id="PF00370">
    <property type="entry name" value="FGGY_N"/>
    <property type="match status" value="1"/>
</dbReference>
<evidence type="ECO:0000256" key="4">
    <source>
        <dbReference type="RuleBase" id="RU003733"/>
    </source>
</evidence>
<evidence type="ECO:0000256" key="1">
    <source>
        <dbReference type="ARBA" id="ARBA00009156"/>
    </source>
</evidence>
<proteinExistence type="inferred from homology"/>
<dbReference type="InterPro" id="IPR018483">
    <property type="entry name" value="Carb_kinase_FGGY_CS"/>
</dbReference>
<reference evidence="8" key="1">
    <citation type="journal article" date="2019" name="Int. J. Syst. Evol. Microbiol.">
        <title>The Global Catalogue of Microorganisms (GCM) 10K type strain sequencing project: providing services to taxonomists for standard genome sequencing and annotation.</title>
        <authorList>
            <consortium name="The Broad Institute Genomics Platform"/>
            <consortium name="The Broad Institute Genome Sequencing Center for Infectious Disease"/>
            <person name="Wu L."/>
            <person name="Ma J."/>
        </authorList>
    </citation>
    <scope>NUCLEOTIDE SEQUENCE [LARGE SCALE GENOMIC DNA]</scope>
    <source>
        <strain evidence="8">CCUG 15531</strain>
    </source>
</reference>
<dbReference type="InterPro" id="IPR000577">
    <property type="entry name" value="Carb_kinase_FGGY"/>
</dbReference>
<keyword evidence="2 4" id="KW-0808">Transferase</keyword>
<dbReference type="PANTHER" id="PTHR43095">
    <property type="entry name" value="SUGAR KINASE"/>
    <property type="match status" value="1"/>
</dbReference>
<dbReference type="Pfam" id="PF02782">
    <property type="entry name" value="FGGY_C"/>
    <property type="match status" value="1"/>
</dbReference>
<evidence type="ECO:0000313" key="8">
    <source>
        <dbReference type="Proteomes" id="UP001597227"/>
    </source>
</evidence>